<evidence type="ECO:0000256" key="3">
    <source>
        <dbReference type="ARBA" id="ARBA00005712"/>
    </source>
</evidence>
<evidence type="ECO:0000259" key="17">
    <source>
        <dbReference type="Pfam" id="PF00401"/>
    </source>
</evidence>
<comment type="subcellular location">
    <subcellularLocation>
        <location evidence="2 14">Cell membrane</location>
        <topology evidence="2 14">Peripheral membrane protein</topology>
    </subcellularLocation>
</comment>
<evidence type="ECO:0000256" key="14">
    <source>
        <dbReference type="HAMAP-Rule" id="MF_00530"/>
    </source>
</evidence>
<evidence type="ECO:0000256" key="6">
    <source>
        <dbReference type="ARBA" id="ARBA00022475"/>
    </source>
</evidence>
<comment type="function">
    <text evidence="1 14">Produces ATP from ADP in the presence of a proton gradient across the membrane.</text>
</comment>
<dbReference type="GO" id="GO:0046933">
    <property type="term" value="F:proton-transporting ATP synthase activity, rotational mechanism"/>
    <property type="evidence" value="ECO:0007669"/>
    <property type="project" value="UniProtKB-UniRule"/>
</dbReference>
<evidence type="ECO:0000256" key="9">
    <source>
        <dbReference type="ARBA" id="ARBA00023136"/>
    </source>
</evidence>
<dbReference type="InterPro" id="IPR036771">
    <property type="entry name" value="ATPsynth_dsu/esu_N"/>
</dbReference>
<dbReference type="GO" id="GO:0005524">
    <property type="term" value="F:ATP binding"/>
    <property type="evidence" value="ECO:0007669"/>
    <property type="project" value="UniProtKB-UniRule"/>
</dbReference>
<evidence type="ECO:0000256" key="13">
    <source>
        <dbReference type="ARBA" id="ARBA00031795"/>
    </source>
</evidence>
<dbReference type="NCBIfam" id="NF001846">
    <property type="entry name" value="PRK00571.1-3"/>
    <property type="match status" value="1"/>
</dbReference>
<comment type="similarity">
    <text evidence="3 14 15">Belongs to the ATPase epsilon chain family.</text>
</comment>
<evidence type="ECO:0000256" key="4">
    <source>
        <dbReference type="ARBA" id="ARBA00014480"/>
    </source>
</evidence>
<dbReference type="Gene3D" id="2.60.15.10">
    <property type="entry name" value="F0F1 ATP synthase delta/epsilon subunit, N-terminal"/>
    <property type="match status" value="1"/>
</dbReference>
<reference evidence="19 20" key="1">
    <citation type="submission" date="2017-12" db="EMBL/GenBank/DDBJ databases">
        <authorList>
            <person name="Hurst M.R.H."/>
        </authorList>
    </citation>
    <scope>NUCLEOTIDE SEQUENCE [LARGE SCALE GENOMIC DNA]</scope>
    <source>
        <strain evidence="19 20">TH11417</strain>
    </source>
</reference>
<gene>
    <name evidence="14" type="primary">atpC</name>
    <name evidence="19" type="ORF">C0J00_06585</name>
</gene>
<dbReference type="Gene3D" id="1.20.5.440">
    <property type="entry name" value="ATP synthase delta/epsilon subunit, C-terminal domain"/>
    <property type="match status" value="1"/>
</dbReference>
<evidence type="ECO:0000256" key="16">
    <source>
        <dbReference type="SAM" id="Coils"/>
    </source>
</evidence>
<dbReference type="InterPro" id="IPR001469">
    <property type="entry name" value="ATP_synth_F1_dsu/esu"/>
</dbReference>
<evidence type="ECO:0000256" key="8">
    <source>
        <dbReference type="ARBA" id="ARBA00023065"/>
    </source>
</evidence>
<dbReference type="CDD" id="cd12152">
    <property type="entry name" value="F1-ATPase_delta"/>
    <property type="match status" value="1"/>
</dbReference>
<evidence type="ECO:0000256" key="2">
    <source>
        <dbReference type="ARBA" id="ARBA00004202"/>
    </source>
</evidence>
<keyword evidence="10 14" id="KW-0139">CF(1)</keyword>
<dbReference type="AlphaFoldDB" id="A0A2L0D4Q3"/>
<evidence type="ECO:0000256" key="10">
    <source>
        <dbReference type="ARBA" id="ARBA00023196"/>
    </source>
</evidence>
<dbReference type="EMBL" id="CP025536">
    <property type="protein sequence ID" value="AUW96797.1"/>
    <property type="molecule type" value="Genomic_DNA"/>
</dbReference>
<keyword evidence="9 14" id="KW-0472">Membrane</keyword>
<name>A0A2L0D4Q3_9STRE</name>
<dbReference type="SUPFAM" id="SSF51344">
    <property type="entry name" value="Epsilon subunit of F1F0-ATP synthase N-terminal domain"/>
    <property type="match status" value="1"/>
</dbReference>
<keyword evidence="16" id="KW-0175">Coiled coil</keyword>
<dbReference type="Pfam" id="PF00401">
    <property type="entry name" value="ATP-synt_DE"/>
    <property type="match status" value="1"/>
</dbReference>
<accession>A0A2L0D4Q3</accession>
<evidence type="ECO:0000259" key="18">
    <source>
        <dbReference type="Pfam" id="PF02823"/>
    </source>
</evidence>
<feature type="domain" description="ATP synthase epsilon subunit C-terminal" evidence="17">
    <location>
        <begin position="90"/>
        <end position="135"/>
    </location>
</feature>
<comment type="subunit">
    <text evidence="14 15">F-type ATPases have 2 components, CF(1) - the catalytic core - and CF(0) - the membrane proton channel. CF(1) has five subunits: alpha(3), beta(3), gamma(1), delta(1), epsilon(1). CF(0) has three main subunits: a, b and c.</text>
</comment>
<keyword evidence="7 14" id="KW-0375">Hydrogen ion transport</keyword>
<dbReference type="GeneID" id="98393573"/>
<keyword evidence="5 14" id="KW-0813">Transport</keyword>
<organism evidence="19 20">
    <name type="scientific">Streptococcus pluranimalium</name>
    <dbReference type="NCBI Taxonomy" id="82348"/>
    <lineage>
        <taxon>Bacteria</taxon>
        <taxon>Bacillati</taxon>
        <taxon>Bacillota</taxon>
        <taxon>Bacilli</taxon>
        <taxon>Lactobacillales</taxon>
        <taxon>Streptococcaceae</taxon>
        <taxon>Streptococcus</taxon>
    </lineage>
</organism>
<evidence type="ECO:0000313" key="19">
    <source>
        <dbReference type="EMBL" id="AUW96797.1"/>
    </source>
</evidence>
<feature type="domain" description="ATP synthase F1 complex delta/epsilon subunit N-terminal" evidence="18">
    <location>
        <begin position="4"/>
        <end position="85"/>
    </location>
</feature>
<evidence type="ECO:0000256" key="7">
    <source>
        <dbReference type="ARBA" id="ARBA00022781"/>
    </source>
</evidence>
<evidence type="ECO:0000256" key="15">
    <source>
        <dbReference type="RuleBase" id="RU003656"/>
    </source>
</evidence>
<evidence type="ECO:0000256" key="11">
    <source>
        <dbReference type="ARBA" id="ARBA00023310"/>
    </source>
</evidence>
<keyword evidence="8 14" id="KW-0406">Ion transport</keyword>
<dbReference type="NCBIfam" id="TIGR01216">
    <property type="entry name" value="ATP_synt_epsi"/>
    <property type="match status" value="1"/>
</dbReference>
<dbReference type="GO" id="GO:0005886">
    <property type="term" value="C:plasma membrane"/>
    <property type="evidence" value="ECO:0007669"/>
    <property type="project" value="UniProtKB-SubCell"/>
</dbReference>
<dbReference type="InterPro" id="IPR020546">
    <property type="entry name" value="ATP_synth_F1_dsu/esu_N"/>
</dbReference>
<dbReference type="Proteomes" id="UP000238956">
    <property type="component" value="Chromosome"/>
</dbReference>
<evidence type="ECO:0000256" key="5">
    <source>
        <dbReference type="ARBA" id="ARBA00022448"/>
    </source>
</evidence>
<dbReference type="KEGG" id="splr:C0J00_06585"/>
<proteinExistence type="inferred from homology"/>
<evidence type="ECO:0000256" key="12">
    <source>
        <dbReference type="ARBA" id="ARBA00030215"/>
    </source>
</evidence>
<evidence type="ECO:0000313" key="20">
    <source>
        <dbReference type="Proteomes" id="UP000238956"/>
    </source>
</evidence>
<dbReference type="OrthoDB" id="9804110at2"/>
<feature type="coiled-coil region" evidence="16">
    <location>
        <begin position="91"/>
        <end position="120"/>
    </location>
</feature>
<dbReference type="PANTHER" id="PTHR13822:SF10">
    <property type="entry name" value="ATP SYNTHASE EPSILON CHAIN, CHLOROPLASTIC"/>
    <property type="match status" value="1"/>
</dbReference>
<dbReference type="FunFam" id="1.20.5.440:FF:000001">
    <property type="entry name" value="ATP synthase epsilon chain"/>
    <property type="match status" value="1"/>
</dbReference>
<dbReference type="RefSeq" id="WP_104968120.1">
    <property type="nucleotide sequence ID" value="NZ_CBCRZV010000007.1"/>
</dbReference>
<dbReference type="InterPro" id="IPR020547">
    <property type="entry name" value="ATP_synth_F1_esu_C"/>
</dbReference>
<sequence length="138" mass="15471">MTEMKVQVVTPDGIKYDHRASMIIVGTPDGEMGIMPGHVNVIAPLTVHEMKVYRADQEKTINWVAVNGGIIEVKQNHITIIADSAERKRDIDIERAKRAKARAERELEEAQAQHSADQVRRAQVALQRAINRINVGNK</sequence>
<evidence type="ECO:0000256" key="1">
    <source>
        <dbReference type="ARBA" id="ARBA00003543"/>
    </source>
</evidence>
<keyword evidence="11 14" id="KW-0066">ATP synthesis</keyword>
<keyword evidence="20" id="KW-1185">Reference proteome</keyword>
<dbReference type="PANTHER" id="PTHR13822">
    <property type="entry name" value="ATP SYNTHASE DELTA/EPSILON CHAIN"/>
    <property type="match status" value="1"/>
</dbReference>
<reference evidence="19 20" key="2">
    <citation type="submission" date="2018-02" db="EMBL/GenBank/DDBJ databases">
        <title>Whole genome sequencing analysis of Streptococcus pluranimalium isolated from cattle infected mastitis in China.</title>
        <authorList>
            <person name="Zhang J.-R."/>
            <person name="Hu G.-Z."/>
        </authorList>
    </citation>
    <scope>NUCLEOTIDE SEQUENCE [LARGE SCALE GENOMIC DNA]</scope>
    <source>
        <strain evidence="19 20">TH11417</strain>
    </source>
</reference>
<dbReference type="HAMAP" id="MF_00530">
    <property type="entry name" value="ATP_synth_epsil_bac"/>
    <property type="match status" value="1"/>
</dbReference>
<dbReference type="Pfam" id="PF02823">
    <property type="entry name" value="ATP-synt_DE_N"/>
    <property type="match status" value="1"/>
</dbReference>
<keyword evidence="6 14" id="KW-1003">Cell membrane</keyword>
<protein>
    <recommendedName>
        <fullName evidence="4 14">ATP synthase epsilon chain</fullName>
    </recommendedName>
    <alternativeName>
        <fullName evidence="13 14">ATP synthase F1 sector epsilon subunit</fullName>
    </alternativeName>
    <alternativeName>
        <fullName evidence="12 14">F-ATPase epsilon subunit</fullName>
    </alternativeName>
</protein>
<dbReference type="GO" id="GO:0045259">
    <property type="term" value="C:proton-transporting ATP synthase complex"/>
    <property type="evidence" value="ECO:0007669"/>
    <property type="project" value="UniProtKB-KW"/>
</dbReference>